<organism evidence="2 3">
    <name type="scientific">Aplysia californica</name>
    <name type="common">California sea hare</name>
    <dbReference type="NCBI Taxonomy" id="6500"/>
    <lineage>
        <taxon>Eukaryota</taxon>
        <taxon>Metazoa</taxon>
        <taxon>Spiralia</taxon>
        <taxon>Lophotrochozoa</taxon>
        <taxon>Mollusca</taxon>
        <taxon>Gastropoda</taxon>
        <taxon>Heterobranchia</taxon>
        <taxon>Euthyneura</taxon>
        <taxon>Tectipleura</taxon>
        <taxon>Aplysiida</taxon>
        <taxon>Aplysioidea</taxon>
        <taxon>Aplysiidae</taxon>
        <taxon>Aplysia</taxon>
    </lineage>
</organism>
<protein>
    <submittedName>
        <fullName evidence="3">Uncharacterized protein LOC106011796</fullName>
    </submittedName>
</protein>
<dbReference type="GeneID" id="106011796"/>
<feature type="compositionally biased region" description="Basic and acidic residues" evidence="1">
    <location>
        <begin position="310"/>
        <end position="320"/>
    </location>
</feature>
<reference evidence="3" key="1">
    <citation type="submission" date="2025-08" db="UniProtKB">
        <authorList>
            <consortium name="RefSeq"/>
        </authorList>
    </citation>
    <scope>IDENTIFICATION</scope>
</reference>
<evidence type="ECO:0000256" key="1">
    <source>
        <dbReference type="SAM" id="MobiDB-lite"/>
    </source>
</evidence>
<dbReference type="RefSeq" id="XP_012938153.2">
    <property type="nucleotide sequence ID" value="XM_013082699.2"/>
</dbReference>
<dbReference type="Proteomes" id="UP000694888">
    <property type="component" value="Unplaced"/>
</dbReference>
<feature type="region of interest" description="Disordered" evidence="1">
    <location>
        <begin position="299"/>
        <end position="320"/>
    </location>
</feature>
<name>A0ABM1A065_APLCA</name>
<evidence type="ECO:0000313" key="3">
    <source>
        <dbReference type="RefSeq" id="XP_012938153.2"/>
    </source>
</evidence>
<gene>
    <name evidence="3" type="primary">LOC106011796</name>
</gene>
<proteinExistence type="predicted"/>
<sequence length="320" mass="33534">MSGSTATCECRQKTEGFPAGTVVLSQGGSTLGSGTIASGNVTNPENSFNETLTCRSVSSLGQAGPSVSKTVKFAYSPEDVTLERKNVRPEESGTYNLCPSVTPDITMECSVGVVYPAASFTLTMAPTGEKIVLACTENDKCSHDFVPTSGGNHEFRCEAANSIFGDMTEDSPPVHIYVQEPPKTAPTLVINGKTFTGVGADNTIVLEAGTEHSVECHVDGGFPEISASDISLQCAGRDVNGGKFVPSLSVCLNETSCSCRAGHPSGCYDLATEVIVSLTGRHEESPYLNVHGIKPHTVRGRGGPSYLGPKGKDNGENLYI</sequence>
<evidence type="ECO:0000313" key="2">
    <source>
        <dbReference type="Proteomes" id="UP000694888"/>
    </source>
</evidence>
<keyword evidence="2" id="KW-1185">Reference proteome</keyword>
<accession>A0ABM1A065</accession>